<sequence length="322" mass="37222">MSEEEVKVLEIKSGDYIIQLTNIKLRIKSGPLLDPFLKIFGFSDFSKMPLKKSILWAADIEEIPIRSIKSISIENGKLKITWTKIENSRHKRPKETKIKLKPFQAEMIREAILRLIKGEDPQRLSAEYSKYTLGYFKVIEDEKSIVIVKDDVIEVHDPEMYKVIHGKIPLIAPIPALTQATHIYADKILIDNISKVDLIEREDREKLCTVIFKLKSGKEKKVTFKSKINAEKLVEIVETNIEIKQKFKRTTREYLEKQPIMRYEPSYDQKMRTLQDAASFLALFMIVYVVLTELLSKTLQTILLSMALALAATVILKRIRGD</sequence>
<organism evidence="2 3">
    <name type="scientific">Thermoproteota archaeon</name>
    <dbReference type="NCBI Taxonomy" id="2056631"/>
    <lineage>
        <taxon>Archaea</taxon>
        <taxon>Thermoproteota</taxon>
    </lineage>
</organism>
<keyword evidence="1" id="KW-1133">Transmembrane helix</keyword>
<feature type="transmembrane region" description="Helical" evidence="1">
    <location>
        <begin position="277"/>
        <end position="295"/>
    </location>
</feature>
<comment type="caution">
    <text evidence="2">The sequence shown here is derived from an EMBL/GenBank/DDBJ whole genome shotgun (WGS) entry which is preliminary data.</text>
</comment>
<feature type="transmembrane region" description="Helical" evidence="1">
    <location>
        <begin position="301"/>
        <end position="319"/>
    </location>
</feature>
<proteinExistence type="predicted"/>
<dbReference type="AlphaFoldDB" id="A0A497F2T2"/>
<accession>A0A497F2T2</accession>
<name>A0A497F2T2_9CREN</name>
<evidence type="ECO:0000313" key="2">
    <source>
        <dbReference type="EMBL" id="RLE53825.1"/>
    </source>
</evidence>
<evidence type="ECO:0000256" key="1">
    <source>
        <dbReference type="SAM" id="Phobius"/>
    </source>
</evidence>
<reference evidence="2 3" key="1">
    <citation type="submission" date="2018-06" db="EMBL/GenBank/DDBJ databases">
        <title>Extensive metabolic versatility and redundancy in microbially diverse, dynamic hydrothermal sediments.</title>
        <authorList>
            <person name="Dombrowski N."/>
            <person name="Teske A."/>
            <person name="Baker B.J."/>
        </authorList>
    </citation>
    <scope>NUCLEOTIDE SEQUENCE [LARGE SCALE GENOMIC DNA]</scope>
    <source>
        <strain evidence="2">B20_G2</strain>
    </source>
</reference>
<protein>
    <submittedName>
        <fullName evidence="2">Uncharacterized protein</fullName>
    </submittedName>
</protein>
<keyword evidence="1" id="KW-0812">Transmembrane</keyword>
<evidence type="ECO:0000313" key="3">
    <source>
        <dbReference type="Proteomes" id="UP000269499"/>
    </source>
</evidence>
<dbReference type="EMBL" id="QMRA01000050">
    <property type="protein sequence ID" value="RLE53825.1"/>
    <property type="molecule type" value="Genomic_DNA"/>
</dbReference>
<gene>
    <name evidence="2" type="ORF">DRJ26_02870</name>
</gene>
<keyword evidence="1" id="KW-0472">Membrane</keyword>
<dbReference type="Proteomes" id="UP000269499">
    <property type="component" value="Unassembled WGS sequence"/>
</dbReference>